<feature type="transmembrane region" description="Helical" evidence="2">
    <location>
        <begin position="510"/>
        <end position="529"/>
    </location>
</feature>
<protein>
    <submittedName>
        <fullName evidence="3">Uncharacterized protein</fullName>
    </submittedName>
</protein>
<dbReference type="RefSeq" id="WP_158406274.1">
    <property type="nucleotide sequence ID" value="NZ_CP033454.1"/>
</dbReference>
<feature type="transmembrane region" description="Helical" evidence="2">
    <location>
        <begin position="541"/>
        <end position="568"/>
    </location>
</feature>
<reference evidence="3 4" key="1">
    <citation type="submission" date="2018-10" db="EMBL/GenBank/DDBJ databases">
        <title>Propagation and draft genome sequences of three atypical Erhlichia ruminantium isolates.</title>
        <authorList>
            <person name="Liebenberg J."/>
            <person name="Steyn H."/>
            <person name="Josemans A."/>
            <person name="Zweygarth E."/>
        </authorList>
    </citation>
    <scope>NUCLEOTIDE SEQUENCE [LARGE SCALE GENOMIC DNA]</scope>
    <source>
        <strain evidence="3 4">Omatjenne</strain>
    </source>
</reference>
<keyword evidence="2" id="KW-0812">Transmembrane</keyword>
<evidence type="ECO:0000313" key="3">
    <source>
        <dbReference type="EMBL" id="QGR03107.1"/>
    </source>
</evidence>
<evidence type="ECO:0000313" key="4">
    <source>
        <dbReference type="Proteomes" id="UP000422822"/>
    </source>
</evidence>
<keyword evidence="4" id="KW-1185">Reference proteome</keyword>
<keyword evidence="2" id="KW-0472">Membrane</keyword>
<proteinExistence type="predicted"/>
<gene>
    <name evidence="3" type="ORF">EDL80_00540</name>
</gene>
<evidence type="ECO:0000256" key="2">
    <source>
        <dbReference type="SAM" id="Phobius"/>
    </source>
</evidence>
<dbReference type="AlphaFoldDB" id="A0AAE6Q8K1"/>
<dbReference type="Proteomes" id="UP000422822">
    <property type="component" value="Chromosome"/>
</dbReference>
<keyword evidence="2" id="KW-1133">Transmembrane helix</keyword>
<dbReference type="EMBL" id="CP033455">
    <property type="protein sequence ID" value="QGR03107.1"/>
    <property type="molecule type" value="Genomic_DNA"/>
</dbReference>
<name>A0AAE6Q8K1_EHRRU</name>
<evidence type="ECO:0000256" key="1">
    <source>
        <dbReference type="SAM" id="MobiDB-lite"/>
    </source>
</evidence>
<accession>A0AAE6Q8K1</accession>
<sequence length="593" mass="66985">MLSHDNKDPNTSDLTIEDNTHISNLCKTILPTYTHTITHHNITTKPIICYSLYNDGTGTFYLDPVVEAICAFFKFHICQNFIFQSHSASRNNRFTPANKIVKIKINANGNTTTIDPENILQTLSLPILVIISPLTYTLKTFISSLLGPILENNPIHISCEVLLKKPITKAQLLKTLQANEPSTKAVTSFYHILKMYEEQLITNITDPVGNLSLNIFHIYTHHQTLTPQTTLGIIRSFSSQSADTSQTTQKRHFLKAISELCLFSNTTGVEIYKLNTKILQQLPNFTEQAFQLKSFYNIQKHTTNYKLLCNDLTDISTCNQLYNYIYLIIILHTTDNIQLSLKLSLKEEFKNNSYVPAYSYDINIDSNIKEIMLNIYFENNKSSKFKKFLAQNISQPNNITQDILQKYNISIQAYATNISQETTLPCNIVLPKILTTSATTTETHKTKTDIKTSATTEKCRTDSSSSETEFSKKSVDHSTINIKSLPTIQQSKTGDSQKRTSHIVRQKSKPPIICLVVVAIALITIYYILSEKFLTDIPDISKINIVVIAGIFSLTLICMFGIILYNYIDEIYPPTNIENTISPVLGSPSLSIN</sequence>
<feature type="region of interest" description="Disordered" evidence="1">
    <location>
        <begin position="451"/>
        <end position="472"/>
    </location>
</feature>
<organism evidence="3 4">
    <name type="scientific">Ehrlichia ruminantium</name>
    <name type="common">heartwater rickettsia</name>
    <name type="synonym">Cowdria ruminantium</name>
    <dbReference type="NCBI Taxonomy" id="779"/>
    <lineage>
        <taxon>Bacteria</taxon>
        <taxon>Pseudomonadati</taxon>
        <taxon>Pseudomonadota</taxon>
        <taxon>Alphaproteobacteria</taxon>
        <taxon>Rickettsiales</taxon>
        <taxon>Anaplasmataceae</taxon>
        <taxon>Ehrlichia</taxon>
    </lineage>
</organism>